<gene>
    <name evidence="2" type="ORF">QE207_01930</name>
</gene>
<accession>A0AA95GGE4</accession>
<protein>
    <submittedName>
        <fullName evidence="2">Uncharacterized protein</fullName>
    </submittedName>
</protein>
<feature type="transmembrane region" description="Helical" evidence="1">
    <location>
        <begin position="109"/>
        <end position="132"/>
    </location>
</feature>
<organism evidence="2 3">
    <name type="scientific">Arsenophonus nasoniae</name>
    <name type="common">son-killer infecting Nasonia vitripennis</name>
    <dbReference type="NCBI Taxonomy" id="638"/>
    <lineage>
        <taxon>Bacteria</taxon>
        <taxon>Pseudomonadati</taxon>
        <taxon>Pseudomonadota</taxon>
        <taxon>Gammaproteobacteria</taxon>
        <taxon>Enterobacterales</taxon>
        <taxon>Morganellaceae</taxon>
        <taxon>Arsenophonus</taxon>
    </lineage>
</organism>
<geneLocation type="plasmid" evidence="2 3">
    <name>paIh7</name>
</geneLocation>
<dbReference type="Proteomes" id="UP001177597">
    <property type="component" value="Plasmid paIh7"/>
</dbReference>
<name>A0AA95GGE4_9GAMM</name>
<proteinExistence type="predicted"/>
<evidence type="ECO:0000313" key="3">
    <source>
        <dbReference type="Proteomes" id="UP001177597"/>
    </source>
</evidence>
<reference evidence="2" key="1">
    <citation type="submission" date="2023-04" db="EMBL/GenBank/DDBJ databases">
        <title>Genome dynamics across the evolutionary transition to endosymbiosis.</title>
        <authorList>
            <person name="Siozios S."/>
            <person name="Nadal-Jimenez P."/>
            <person name="Azagi T."/>
            <person name="Sprong H."/>
            <person name="Frost C.L."/>
            <person name="Parratt S.R."/>
            <person name="Taylor G."/>
            <person name="Brettell L."/>
            <person name="Lew K.C."/>
            <person name="Croft L."/>
            <person name="King K.C."/>
            <person name="Brockhurst M.A."/>
            <person name="Hypsa V."/>
            <person name="Novakova E."/>
            <person name="Darby A.C."/>
            <person name="Hurst G.D.D."/>
        </authorList>
    </citation>
    <scope>NUCLEOTIDE SEQUENCE</scope>
    <source>
        <strain evidence="2">AIh</strain>
        <plasmid evidence="2">paIh7</plasmid>
    </source>
</reference>
<evidence type="ECO:0000313" key="2">
    <source>
        <dbReference type="EMBL" id="WGL94106.1"/>
    </source>
</evidence>
<sequence length="164" mass="18744">METDKKIMGVLVVAEQQQREMADTLAVMKETVDNFKHLSQQVSEQVNSSVTKEIRRMDIGQLISAQTAKYFADIEENARQLKAQAEKINSDTYAVRQALFDDYSRLKNAFWWLLCGGVITAMLIAGAVTWYFSDAINQTKNAIGNTYWKVDDLQKEMHDKAKKK</sequence>
<evidence type="ECO:0000256" key="1">
    <source>
        <dbReference type="SAM" id="Phobius"/>
    </source>
</evidence>
<keyword evidence="2" id="KW-0614">Plasmid</keyword>
<dbReference type="RefSeq" id="WP_280628508.1">
    <property type="nucleotide sequence ID" value="NZ_CP123497.1"/>
</dbReference>
<keyword evidence="1" id="KW-1133">Transmembrane helix</keyword>
<keyword evidence="1" id="KW-0472">Membrane</keyword>
<dbReference type="AlphaFoldDB" id="A0AA95GGE4"/>
<keyword evidence="1" id="KW-0812">Transmembrane</keyword>
<dbReference type="EMBL" id="CP123497">
    <property type="protein sequence ID" value="WGL94106.1"/>
    <property type="molecule type" value="Genomic_DNA"/>
</dbReference>